<comment type="caution">
    <text evidence="7">The sequence shown here is derived from an EMBL/GenBank/DDBJ whole genome shotgun (WGS) entry which is preliminary data.</text>
</comment>
<dbReference type="SMART" id="SM01266">
    <property type="entry name" value="Mac"/>
    <property type="match status" value="1"/>
</dbReference>
<dbReference type="FunFam" id="2.160.10.10:FF:000008">
    <property type="entry name" value="Maltose O-acetyltransferase"/>
    <property type="match status" value="1"/>
</dbReference>
<dbReference type="AlphaFoldDB" id="A0A8J7YW99"/>
<proteinExistence type="inferred from homology"/>
<sequence>MEKTAREKMLANEPYIALDPELERMQAQAQTFLHVFNSSLPSEIEKRREMIHALFGSIGQNFEVKPPFRCDYGCHIYAKENLFINYDCVILDCNTVYLGSNVLLAPKVQIYTAYHPLNPELRRSGLEMAAPIVIGNNVWIGGGAIVCPGVTIGDNTTIGAGSVVTKNMPANVSAAGNPCRVLKEV</sequence>
<gene>
    <name evidence="7" type="ORF">GS601_00535</name>
</gene>
<dbReference type="InterPro" id="IPR024688">
    <property type="entry name" value="Mac_dom"/>
</dbReference>
<accession>A0A8J7YW99</accession>
<dbReference type="EC" id="2.3.1.-" evidence="5"/>
<evidence type="ECO:0000256" key="2">
    <source>
        <dbReference type="ARBA" id="ARBA00022679"/>
    </source>
</evidence>
<dbReference type="InterPro" id="IPR011004">
    <property type="entry name" value="Trimer_LpxA-like_sf"/>
</dbReference>
<dbReference type="InterPro" id="IPR001451">
    <property type="entry name" value="Hexapep"/>
</dbReference>
<feature type="domain" description="Maltose/galactoside acetyltransferase" evidence="6">
    <location>
        <begin position="6"/>
        <end position="60"/>
    </location>
</feature>
<evidence type="ECO:0000256" key="3">
    <source>
        <dbReference type="ARBA" id="ARBA00022737"/>
    </source>
</evidence>
<dbReference type="PANTHER" id="PTHR43017:SF1">
    <property type="entry name" value="ACETYLTRANSFERASE YJL218W-RELATED"/>
    <property type="match status" value="1"/>
</dbReference>
<keyword evidence="8" id="KW-1185">Reference proteome</keyword>
<dbReference type="PANTHER" id="PTHR43017">
    <property type="entry name" value="GALACTOSIDE O-ACETYLTRANSFERASE"/>
    <property type="match status" value="1"/>
</dbReference>
<reference evidence="7" key="1">
    <citation type="submission" date="2019-12" db="EMBL/GenBank/DDBJ databases">
        <title>High-Quality draft genome sequences of three cyanobacteria isolated from the limestone walls of the Old Cathedral of Coimbra.</title>
        <authorList>
            <person name="Tiago I."/>
            <person name="Soares F."/>
            <person name="Portugal A."/>
        </authorList>
    </citation>
    <scope>NUCLEOTIDE SEQUENCE</scope>
    <source>
        <strain evidence="7">A</strain>
    </source>
</reference>
<dbReference type="SUPFAM" id="SSF51161">
    <property type="entry name" value="Trimeric LpxA-like enzymes"/>
    <property type="match status" value="1"/>
</dbReference>
<dbReference type="EMBL" id="WVIE01000001">
    <property type="protein sequence ID" value="NDJ15787.1"/>
    <property type="molecule type" value="Genomic_DNA"/>
</dbReference>
<evidence type="ECO:0000256" key="4">
    <source>
        <dbReference type="ARBA" id="ARBA00023315"/>
    </source>
</evidence>
<organism evidence="7 8">
    <name type="scientific">Myxacorys almedinensis A</name>
    <dbReference type="NCBI Taxonomy" id="2690445"/>
    <lineage>
        <taxon>Bacteria</taxon>
        <taxon>Bacillati</taxon>
        <taxon>Cyanobacteriota</taxon>
        <taxon>Cyanophyceae</taxon>
        <taxon>Leptolyngbyales</taxon>
        <taxon>Leptolyngbyaceae</taxon>
        <taxon>Myxacorys</taxon>
        <taxon>Myxacorys almedinensis</taxon>
    </lineage>
</organism>
<dbReference type="RefSeq" id="WP_162421198.1">
    <property type="nucleotide sequence ID" value="NZ_WVIE01000001.1"/>
</dbReference>
<evidence type="ECO:0000256" key="5">
    <source>
        <dbReference type="RuleBase" id="RU367021"/>
    </source>
</evidence>
<name>A0A8J7YW99_9CYAN</name>
<dbReference type="Pfam" id="PF00132">
    <property type="entry name" value="Hexapep"/>
    <property type="match status" value="1"/>
</dbReference>
<evidence type="ECO:0000256" key="1">
    <source>
        <dbReference type="ARBA" id="ARBA00007274"/>
    </source>
</evidence>
<dbReference type="GO" id="GO:0031470">
    <property type="term" value="C:carboxysome"/>
    <property type="evidence" value="ECO:0007669"/>
    <property type="project" value="UniProtKB-ARBA"/>
</dbReference>
<dbReference type="GO" id="GO:0043886">
    <property type="term" value="F:structural constituent of carboxysome shell"/>
    <property type="evidence" value="ECO:0007669"/>
    <property type="project" value="UniProtKB-ARBA"/>
</dbReference>
<dbReference type="GO" id="GO:0008870">
    <property type="term" value="F:galactoside O-acetyltransferase activity"/>
    <property type="evidence" value="ECO:0007669"/>
    <property type="project" value="TreeGrafter"/>
</dbReference>
<dbReference type="Proteomes" id="UP000646053">
    <property type="component" value="Unassembled WGS sequence"/>
</dbReference>
<comment type="similarity">
    <text evidence="1 5">Belongs to the transferase hexapeptide repeat family.</text>
</comment>
<dbReference type="InterPro" id="IPR039369">
    <property type="entry name" value="LacA-like"/>
</dbReference>
<evidence type="ECO:0000313" key="8">
    <source>
        <dbReference type="Proteomes" id="UP000646053"/>
    </source>
</evidence>
<dbReference type="CDD" id="cd03357">
    <property type="entry name" value="LbH_MAT_GAT"/>
    <property type="match status" value="1"/>
</dbReference>
<dbReference type="Gene3D" id="2.160.10.10">
    <property type="entry name" value="Hexapeptide repeat proteins"/>
    <property type="match status" value="1"/>
</dbReference>
<keyword evidence="4 5" id="KW-0012">Acyltransferase</keyword>
<keyword evidence="3" id="KW-0677">Repeat</keyword>
<evidence type="ECO:0000313" key="7">
    <source>
        <dbReference type="EMBL" id="NDJ15787.1"/>
    </source>
</evidence>
<evidence type="ECO:0000259" key="6">
    <source>
        <dbReference type="SMART" id="SM01266"/>
    </source>
</evidence>
<keyword evidence="2 5" id="KW-0808">Transferase</keyword>
<protein>
    <recommendedName>
        <fullName evidence="5">Acetyltransferase</fullName>
        <ecNumber evidence="5">2.3.1.-</ecNumber>
    </recommendedName>
</protein>
<dbReference type="Pfam" id="PF12464">
    <property type="entry name" value="Mac"/>
    <property type="match status" value="1"/>
</dbReference>